<dbReference type="AlphaFoldDB" id="A0A5J6WU18"/>
<dbReference type="NCBIfam" id="NF002493">
    <property type="entry name" value="PRK01816.1"/>
    <property type="match status" value="1"/>
</dbReference>
<keyword evidence="4" id="KW-1003">Cell membrane</keyword>
<sequence>MSIIGSKLQRGRHYLAVWPRRPELNALFPENRIILAIEYGIRVLPPIVVICLMLQFQFGDAAYWPSVLTSVIFLLSMPLQGFYWLGRRAETPLPPSLALWYREINEKMREQAGISRKLVAKPRYQELADTLKAAFDKLDKTFLFE</sequence>
<keyword evidence="8 9" id="KW-0472">Membrane</keyword>
<dbReference type="GO" id="GO:0005886">
    <property type="term" value="C:plasma membrane"/>
    <property type="evidence" value="ECO:0007669"/>
    <property type="project" value="UniProtKB-SubCell"/>
</dbReference>
<organism evidence="10 11">
    <name type="scientific">Aeromonas simiae</name>
    <dbReference type="NCBI Taxonomy" id="218936"/>
    <lineage>
        <taxon>Bacteria</taxon>
        <taxon>Pseudomonadati</taxon>
        <taxon>Pseudomonadota</taxon>
        <taxon>Gammaproteobacteria</taxon>
        <taxon>Aeromonadales</taxon>
        <taxon>Aeromonadaceae</taxon>
        <taxon>Aeromonas</taxon>
    </lineage>
</organism>
<feature type="transmembrane region" description="Helical" evidence="9">
    <location>
        <begin position="62"/>
        <end position="85"/>
    </location>
</feature>
<keyword evidence="7 9" id="KW-1133">Transmembrane helix</keyword>
<evidence type="ECO:0000256" key="9">
    <source>
        <dbReference type="SAM" id="Phobius"/>
    </source>
</evidence>
<evidence type="ECO:0000256" key="3">
    <source>
        <dbReference type="ARBA" id="ARBA00018831"/>
    </source>
</evidence>
<proteinExistence type="inferred from homology"/>
<dbReference type="Proteomes" id="UP000594034">
    <property type="component" value="Chromosome"/>
</dbReference>
<keyword evidence="11" id="KW-1185">Reference proteome</keyword>
<dbReference type="KEGG" id="asim:FE240_02800"/>
<dbReference type="InterPro" id="IPR007334">
    <property type="entry name" value="UPF0208"/>
</dbReference>
<evidence type="ECO:0000256" key="4">
    <source>
        <dbReference type="ARBA" id="ARBA00022475"/>
    </source>
</evidence>
<feature type="transmembrane region" description="Helical" evidence="9">
    <location>
        <begin position="39"/>
        <end position="56"/>
    </location>
</feature>
<evidence type="ECO:0000313" key="10">
    <source>
        <dbReference type="EMBL" id="QFI53727.1"/>
    </source>
</evidence>
<keyword evidence="6 9" id="KW-0812">Transmembrane</keyword>
<accession>A0A5J6WU18</accession>
<dbReference type="RefSeq" id="WP_084214767.1">
    <property type="nucleotide sequence ID" value="NZ_CDBY01000050.1"/>
</dbReference>
<evidence type="ECO:0000256" key="6">
    <source>
        <dbReference type="ARBA" id="ARBA00022692"/>
    </source>
</evidence>
<gene>
    <name evidence="10" type="ORF">FE240_02800</name>
</gene>
<comment type="similarity">
    <text evidence="2">Belongs to the UPF0208 family.</text>
</comment>
<dbReference type="EMBL" id="CP040449">
    <property type="protein sequence ID" value="QFI53727.1"/>
    <property type="molecule type" value="Genomic_DNA"/>
</dbReference>
<evidence type="ECO:0000313" key="11">
    <source>
        <dbReference type="Proteomes" id="UP000594034"/>
    </source>
</evidence>
<name>A0A5J6WU18_9GAMM</name>
<evidence type="ECO:0000256" key="1">
    <source>
        <dbReference type="ARBA" id="ARBA00004429"/>
    </source>
</evidence>
<dbReference type="OrthoDB" id="7066670at2"/>
<dbReference type="Pfam" id="PF04217">
    <property type="entry name" value="DUF412"/>
    <property type="match status" value="1"/>
</dbReference>
<reference evidence="10 11" key="1">
    <citation type="submission" date="2019-05" db="EMBL/GenBank/DDBJ databases">
        <title>OXA-830, a novel chromosomally encoded expanded-spectrum class D beta-lactamase in Aeromonas simiae.</title>
        <authorList>
            <person name="Zhou W."/>
            <person name="Chen Q."/>
        </authorList>
    </citation>
    <scope>NUCLEOTIDE SEQUENCE [LARGE SCALE GENOMIC DNA]</scope>
    <source>
        <strain evidence="10 11">A6</strain>
    </source>
</reference>
<evidence type="ECO:0000256" key="7">
    <source>
        <dbReference type="ARBA" id="ARBA00022989"/>
    </source>
</evidence>
<evidence type="ECO:0000256" key="2">
    <source>
        <dbReference type="ARBA" id="ARBA00009474"/>
    </source>
</evidence>
<protein>
    <recommendedName>
        <fullName evidence="3">UPF0208 membrane protein YfbV</fullName>
    </recommendedName>
</protein>
<evidence type="ECO:0000256" key="8">
    <source>
        <dbReference type="ARBA" id="ARBA00023136"/>
    </source>
</evidence>
<keyword evidence="5" id="KW-0997">Cell inner membrane</keyword>
<comment type="subcellular location">
    <subcellularLocation>
        <location evidence="1">Cell inner membrane</location>
        <topology evidence="1">Multi-pass membrane protein</topology>
    </subcellularLocation>
</comment>
<evidence type="ECO:0000256" key="5">
    <source>
        <dbReference type="ARBA" id="ARBA00022519"/>
    </source>
</evidence>